<dbReference type="PANTHER" id="PTHR38590">
    <property type="entry name" value="BLL0828 PROTEIN"/>
    <property type="match status" value="1"/>
</dbReference>
<keyword evidence="3" id="KW-1185">Reference proteome</keyword>
<comment type="caution">
    <text evidence="2">The sequence shown here is derived from an EMBL/GenBank/DDBJ whole genome shotgun (WGS) entry which is preliminary data.</text>
</comment>
<dbReference type="InterPro" id="IPR011335">
    <property type="entry name" value="Restrct_endonuc-II-like"/>
</dbReference>
<keyword evidence="2" id="KW-0808">Transferase</keyword>
<dbReference type="GO" id="GO:0032259">
    <property type="term" value="P:methylation"/>
    <property type="evidence" value="ECO:0007669"/>
    <property type="project" value="UniProtKB-KW"/>
</dbReference>
<dbReference type="Proteomes" id="UP001156921">
    <property type="component" value="Unassembled WGS sequence"/>
</dbReference>
<dbReference type="SUPFAM" id="SSF52980">
    <property type="entry name" value="Restriction endonuclease-like"/>
    <property type="match status" value="1"/>
</dbReference>
<sequence>MAIIARARALRKKMTPAEARLWIHLRELRSEGLHFRRQSPRRGYILDFVCLDRRVIVEVDGASHADEDRARKDRVRDAVFAREGFVTLRYANEAVPTDVGQVVDAVRMRCLARPTRLRLRVNHPPPAGEGEHR</sequence>
<proteinExistence type="predicted"/>
<accession>A0ABQ6BNA9</accession>
<dbReference type="RefSeq" id="WP_284222830.1">
    <property type="nucleotide sequence ID" value="NZ_BSOY01000044.1"/>
</dbReference>
<protein>
    <submittedName>
        <fullName evidence="2">DNA methyltransferase</fullName>
    </submittedName>
</protein>
<reference evidence="3" key="1">
    <citation type="journal article" date="2019" name="Int. J. Syst. Evol. Microbiol.">
        <title>The Global Catalogue of Microorganisms (GCM) 10K type strain sequencing project: providing services to taxonomists for standard genome sequencing and annotation.</title>
        <authorList>
            <consortium name="The Broad Institute Genomics Platform"/>
            <consortium name="The Broad Institute Genome Sequencing Center for Infectious Disease"/>
            <person name="Wu L."/>
            <person name="Ma J."/>
        </authorList>
    </citation>
    <scope>NUCLEOTIDE SEQUENCE [LARGE SCALE GENOMIC DNA]</scope>
    <source>
        <strain evidence="3">NBRC 110107</strain>
    </source>
</reference>
<dbReference type="Pfam" id="PF04480">
    <property type="entry name" value="DUF559"/>
    <property type="match status" value="1"/>
</dbReference>
<feature type="domain" description="DUF559" evidence="1">
    <location>
        <begin position="4"/>
        <end position="108"/>
    </location>
</feature>
<evidence type="ECO:0000259" key="1">
    <source>
        <dbReference type="Pfam" id="PF04480"/>
    </source>
</evidence>
<keyword evidence="2" id="KW-0489">Methyltransferase</keyword>
<dbReference type="GO" id="GO:0008168">
    <property type="term" value="F:methyltransferase activity"/>
    <property type="evidence" value="ECO:0007669"/>
    <property type="project" value="UniProtKB-KW"/>
</dbReference>
<evidence type="ECO:0000313" key="2">
    <source>
        <dbReference type="EMBL" id="GLS01961.1"/>
    </source>
</evidence>
<dbReference type="CDD" id="cd01038">
    <property type="entry name" value="Endonuclease_DUF559"/>
    <property type="match status" value="1"/>
</dbReference>
<dbReference type="InterPro" id="IPR047216">
    <property type="entry name" value="Endonuclease_DUF559_bact"/>
</dbReference>
<dbReference type="EMBL" id="BSOY01000044">
    <property type="protein sequence ID" value="GLS01961.1"/>
    <property type="molecule type" value="Genomic_DNA"/>
</dbReference>
<dbReference type="PANTHER" id="PTHR38590:SF1">
    <property type="entry name" value="BLL0828 PROTEIN"/>
    <property type="match status" value="1"/>
</dbReference>
<gene>
    <name evidence="2" type="ORF">GCM10007859_19810</name>
</gene>
<dbReference type="InterPro" id="IPR007569">
    <property type="entry name" value="DUF559"/>
</dbReference>
<dbReference type="Gene3D" id="3.40.960.10">
    <property type="entry name" value="VSR Endonuclease"/>
    <property type="match status" value="1"/>
</dbReference>
<evidence type="ECO:0000313" key="3">
    <source>
        <dbReference type="Proteomes" id="UP001156921"/>
    </source>
</evidence>
<name>A0ABQ6BNA9_9CAUL</name>
<organism evidence="2 3">
    <name type="scientific">Brevundimonas denitrificans</name>
    <dbReference type="NCBI Taxonomy" id="1443434"/>
    <lineage>
        <taxon>Bacteria</taxon>
        <taxon>Pseudomonadati</taxon>
        <taxon>Pseudomonadota</taxon>
        <taxon>Alphaproteobacteria</taxon>
        <taxon>Caulobacterales</taxon>
        <taxon>Caulobacteraceae</taxon>
        <taxon>Brevundimonas</taxon>
    </lineage>
</organism>